<keyword evidence="10" id="KW-0539">Nucleus</keyword>
<feature type="compositionally biased region" description="Acidic residues" evidence="11">
    <location>
        <begin position="10"/>
        <end position="32"/>
    </location>
</feature>
<dbReference type="GO" id="GO:0006351">
    <property type="term" value="P:DNA-templated transcription"/>
    <property type="evidence" value="ECO:0007669"/>
    <property type="project" value="InterPro"/>
</dbReference>
<gene>
    <name evidence="13" type="ORF">BMF94_0707</name>
</gene>
<dbReference type="AlphaFoldDB" id="A0A2S5BIC2"/>
<dbReference type="PANTHER" id="PTHR12695">
    <property type="entry name" value="GENERAL TRANSCRIPTION FACTOR IIH SUBUNIT 2"/>
    <property type="match status" value="1"/>
</dbReference>
<dbReference type="PANTHER" id="PTHR12695:SF2">
    <property type="entry name" value="GENERAL TRANSCRIPTION FACTOR IIH SUBUNIT 2-RELATED"/>
    <property type="match status" value="1"/>
</dbReference>
<proteinExistence type="inferred from homology"/>
<keyword evidence="3" id="KW-0479">Metal-binding</keyword>
<dbReference type="EMBL" id="PJQD01000005">
    <property type="protein sequence ID" value="POY76505.1"/>
    <property type="molecule type" value="Genomic_DNA"/>
</dbReference>
<evidence type="ECO:0000256" key="6">
    <source>
        <dbReference type="ARBA" id="ARBA00022833"/>
    </source>
</evidence>
<dbReference type="Gene3D" id="3.40.50.410">
    <property type="entry name" value="von Willebrand factor, type A domain"/>
    <property type="match status" value="1"/>
</dbReference>
<dbReference type="InterPro" id="IPR002035">
    <property type="entry name" value="VWF_A"/>
</dbReference>
<dbReference type="FunFam" id="3.40.50.410:FF:000015">
    <property type="entry name" value="General transcription factor IIH subunit 2"/>
    <property type="match status" value="1"/>
</dbReference>
<evidence type="ECO:0000256" key="10">
    <source>
        <dbReference type="ARBA" id="ARBA00023242"/>
    </source>
</evidence>
<keyword evidence="6" id="KW-0862">Zinc</keyword>
<dbReference type="OrthoDB" id="284275at2759"/>
<keyword evidence="7" id="KW-0805">Transcription regulation</keyword>
<dbReference type="GO" id="GO:0006357">
    <property type="term" value="P:regulation of transcription by RNA polymerase II"/>
    <property type="evidence" value="ECO:0007669"/>
    <property type="project" value="TreeGrafter"/>
</dbReference>
<evidence type="ECO:0000256" key="8">
    <source>
        <dbReference type="ARBA" id="ARBA00023163"/>
    </source>
</evidence>
<dbReference type="GO" id="GO:0006289">
    <property type="term" value="P:nucleotide-excision repair"/>
    <property type="evidence" value="ECO:0007669"/>
    <property type="project" value="InterPro"/>
</dbReference>
<protein>
    <recommendedName>
        <fullName evidence="12">VWFA domain-containing protein</fullName>
    </recommendedName>
</protein>
<evidence type="ECO:0000313" key="14">
    <source>
        <dbReference type="Proteomes" id="UP000237144"/>
    </source>
</evidence>
<dbReference type="SMART" id="SM00327">
    <property type="entry name" value="VWA"/>
    <property type="match status" value="1"/>
</dbReference>
<evidence type="ECO:0000256" key="4">
    <source>
        <dbReference type="ARBA" id="ARBA00022763"/>
    </source>
</evidence>
<comment type="subcellular location">
    <subcellularLocation>
        <location evidence="1">Nucleus</location>
    </subcellularLocation>
</comment>
<evidence type="ECO:0000313" key="13">
    <source>
        <dbReference type="EMBL" id="POY76505.1"/>
    </source>
</evidence>
<keyword evidence="8" id="KW-0804">Transcription</keyword>
<keyword evidence="5" id="KW-0863">Zinc-finger</keyword>
<dbReference type="Proteomes" id="UP000237144">
    <property type="component" value="Unassembled WGS sequence"/>
</dbReference>
<dbReference type="GO" id="GO:0005675">
    <property type="term" value="C:transcription factor TFIIH holo complex"/>
    <property type="evidence" value="ECO:0007669"/>
    <property type="project" value="TreeGrafter"/>
</dbReference>
<evidence type="ECO:0000256" key="5">
    <source>
        <dbReference type="ARBA" id="ARBA00022771"/>
    </source>
</evidence>
<evidence type="ECO:0000259" key="12">
    <source>
        <dbReference type="PROSITE" id="PS50234"/>
    </source>
</evidence>
<dbReference type="STRING" id="741276.A0A2S5BIC2"/>
<dbReference type="InterPro" id="IPR036465">
    <property type="entry name" value="vWFA_dom_sf"/>
</dbReference>
<name>A0A2S5BIC2_9BASI</name>
<comment type="caution">
    <text evidence="13">The sequence shown here is derived from an EMBL/GenBank/DDBJ whole genome shotgun (WGS) entry which is preliminary data.</text>
</comment>
<dbReference type="SUPFAM" id="SSF53300">
    <property type="entry name" value="vWA-like"/>
    <property type="match status" value="1"/>
</dbReference>
<dbReference type="InterPro" id="IPR012170">
    <property type="entry name" value="TFIIH_SSL1/p44"/>
</dbReference>
<comment type="similarity">
    <text evidence="2">Belongs to the GTF2H2 family.</text>
</comment>
<keyword evidence="9" id="KW-0234">DNA repair</keyword>
<keyword evidence="14" id="KW-1185">Reference proteome</keyword>
<feature type="region of interest" description="Disordered" evidence="11">
    <location>
        <begin position="1"/>
        <end position="75"/>
    </location>
</feature>
<evidence type="ECO:0000256" key="7">
    <source>
        <dbReference type="ARBA" id="ARBA00023015"/>
    </source>
</evidence>
<organism evidence="13 14">
    <name type="scientific">Rhodotorula taiwanensis</name>
    <dbReference type="NCBI Taxonomy" id="741276"/>
    <lineage>
        <taxon>Eukaryota</taxon>
        <taxon>Fungi</taxon>
        <taxon>Dikarya</taxon>
        <taxon>Basidiomycota</taxon>
        <taxon>Pucciniomycotina</taxon>
        <taxon>Microbotryomycetes</taxon>
        <taxon>Sporidiobolales</taxon>
        <taxon>Sporidiobolaceae</taxon>
        <taxon>Rhodotorula</taxon>
    </lineage>
</organism>
<reference evidence="13 14" key="1">
    <citation type="journal article" date="2018" name="Front. Microbiol.">
        <title>Prospects for Fungal Bioremediation of Acidic Radioactive Waste Sites: Characterization and Genome Sequence of Rhodotorula taiwanensis MD1149.</title>
        <authorList>
            <person name="Tkavc R."/>
            <person name="Matrosova V.Y."/>
            <person name="Grichenko O.E."/>
            <person name="Gostincar C."/>
            <person name="Volpe R.P."/>
            <person name="Klimenkova P."/>
            <person name="Gaidamakova E.K."/>
            <person name="Zhou C.E."/>
            <person name="Stewart B.J."/>
            <person name="Lyman M.G."/>
            <person name="Malfatti S.A."/>
            <person name="Rubinfeld B."/>
            <person name="Courtot M."/>
            <person name="Singh J."/>
            <person name="Dalgard C.L."/>
            <person name="Hamilton T."/>
            <person name="Frey K.G."/>
            <person name="Gunde-Cimerman N."/>
            <person name="Dugan L."/>
            <person name="Daly M.J."/>
        </authorList>
    </citation>
    <scope>NUCLEOTIDE SEQUENCE [LARGE SCALE GENOMIC DNA]</scope>
    <source>
        <strain evidence="13 14">MD1149</strain>
    </source>
</reference>
<dbReference type="PROSITE" id="PS50234">
    <property type="entry name" value="VWFA"/>
    <property type="match status" value="1"/>
</dbReference>
<dbReference type="Pfam" id="PF04056">
    <property type="entry name" value="Ssl1"/>
    <property type="match status" value="1"/>
</dbReference>
<sequence length="470" mass="51725">MAPTRRDFIADDDESLSEGPGDESDLDADQTSDDGVISKRTANGRPSRTKMATRSRTGAAVRGKGGATNGKAGKAWEGQFERTWDQVQEDEHGTLEGAVSDLLLSYKSRRILRDSASIQRGIIRHVYLVIDLSSAMLVRDYKATWLDLTLQYAQEFVTEFFDQNPIGQMAIMVTRDGLAERLTPLSGNPADHLKVLQNKKKLEPRGQPSLQNVLQLAKTGLSHLPPHGSREVIIILGSLTTCDPTNIHQTIADVEKERIRVNVIGLSADMKICRDICDHTRGTYRVARDDLAFRDLLFEFVSPPPTTSNSSRSHVLGGATSATPAATATATSTADLIQMGFPALLTTTYPGVCACHGKLKTTGYGCPRCKSRLCDVPTECRVCGLTVVNAPQLARSYRHLFPVTNYDRVVECVFLPPSPPFPPFYRTRYPCSRTLPVRARASGPSVEELTDQEICPPSLLRFLPPRNRSE</sequence>
<evidence type="ECO:0000256" key="9">
    <source>
        <dbReference type="ARBA" id="ARBA00023204"/>
    </source>
</evidence>
<evidence type="ECO:0000256" key="1">
    <source>
        <dbReference type="ARBA" id="ARBA00004123"/>
    </source>
</evidence>
<keyword evidence="4" id="KW-0227">DNA damage</keyword>
<dbReference type="GO" id="GO:0008270">
    <property type="term" value="F:zinc ion binding"/>
    <property type="evidence" value="ECO:0007669"/>
    <property type="project" value="UniProtKB-KW"/>
</dbReference>
<evidence type="ECO:0000256" key="3">
    <source>
        <dbReference type="ARBA" id="ARBA00022723"/>
    </source>
</evidence>
<evidence type="ECO:0000256" key="2">
    <source>
        <dbReference type="ARBA" id="ARBA00006092"/>
    </source>
</evidence>
<accession>A0A2S5BIC2</accession>
<dbReference type="InterPro" id="IPR007198">
    <property type="entry name" value="Ssl1-like"/>
</dbReference>
<feature type="domain" description="VWFA" evidence="12">
    <location>
        <begin position="125"/>
        <end position="269"/>
    </location>
</feature>
<dbReference type="NCBIfam" id="TIGR00622">
    <property type="entry name" value="ssl1"/>
    <property type="match status" value="1"/>
</dbReference>
<evidence type="ECO:0000256" key="11">
    <source>
        <dbReference type="SAM" id="MobiDB-lite"/>
    </source>
</evidence>
<dbReference type="GO" id="GO:0000439">
    <property type="term" value="C:transcription factor TFIIH core complex"/>
    <property type="evidence" value="ECO:0007669"/>
    <property type="project" value="InterPro"/>
</dbReference>